<evidence type="ECO:0000313" key="1">
    <source>
        <dbReference type="EMBL" id="KNY30289.1"/>
    </source>
</evidence>
<keyword evidence="2" id="KW-1185">Reference proteome</keyword>
<sequence length="186" mass="21258">MNFPGSMMESMFEGMSTEDKKNMMSSMMDSFFASMSQEEKRQLMSEMMSRMMGNFSSTSGDTSTNQGSSNWSMMDMMNMMMGGGSSSNQKSNQRNGNWSMMDMMNMMMGMPRNSSSHSDNADNDLKNLFTDWLNQVESEILTYINETQDLNPDQIALKLKISRSSAMYFIEKLSKEKKINLNKDET</sequence>
<evidence type="ECO:0000313" key="2">
    <source>
        <dbReference type="Proteomes" id="UP000036923"/>
    </source>
</evidence>
<organism evidence="1 2">
    <name type="scientific">Pseudobacteroides cellulosolvens ATCC 35603 = DSM 2933</name>
    <dbReference type="NCBI Taxonomy" id="398512"/>
    <lineage>
        <taxon>Bacteria</taxon>
        <taxon>Bacillati</taxon>
        <taxon>Bacillota</taxon>
        <taxon>Clostridia</taxon>
        <taxon>Eubacteriales</taxon>
        <taxon>Oscillospiraceae</taxon>
        <taxon>Pseudobacteroides</taxon>
    </lineage>
</organism>
<dbReference type="STRING" id="398512.Bccel_5569"/>
<gene>
    <name evidence="1" type="ORF">Bccel_5569</name>
</gene>
<dbReference type="RefSeq" id="WP_036939865.1">
    <property type="nucleotide sequence ID" value="NZ_JQKC01000010.1"/>
</dbReference>
<dbReference type="Proteomes" id="UP000036923">
    <property type="component" value="Unassembled WGS sequence"/>
</dbReference>
<dbReference type="AlphaFoldDB" id="A0A0L6JX34"/>
<name>A0A0L6JX34_9FIRM</name>
<accession>A0A0L6JX34</accession>
<proteinExistence type="predicted"/>
<dbReference type="EMBL" id="LGTC01000001">
    <property type="protein sequence ID" value="KNY30289.1"/>
    <property type="molecule type" value="Genomic_DNA"/>
</dbReference>
<dbReference type="eggNOG" id="ENOG5033BZ2">
    <property type="taxonomic scope" value="Bacteria"/>
</dbReference>
<protein>
    <submittedName>
        <fullName evidence="1">Uncharacterized protein</fullName>
    </submittedName>
</protein>
<reference evidence="2" key="1">
    <citation type="submission" date="2015-07" db="EMBL/GenBank/DDBJ databases">
        <title>Near-Complete Genome Sequence of the Cellulolytic Bacterium Bacteroides (Pseudobacteroides) cellulosolvens ATCC 35603.</title>
        <authorList>
            <person name="Dassa B."/>
            <person name="Utturkar S.M."/>
            <person name="Klingeman D.M."/>
            <person name="Hurt R.A."/>
            <person name="Keller M."/>
            <person name="Xu J."/>
            <person name="Reddy Y.H.K."/>
            <person name="Borovok I."/>
            <person name="Grinberg I.R."/>
            <person name="Lamed R."/>
            <person name="Zhivin O."/>
            <person name="Bayer E.A."/>
            <person name="Brown S.D."/>
        </authorList>
    </citation>
    <scope>NUCLEOTIDE SEQUENCE [LARGE SCALE GENOMIC DNA]</scope>
    <source>
        <strain evidence="2">DSM 2933</strain>
    </source>
</reference>
<comment type="caution">
    <text evidence="1">The sequence shown here is derived from an EMBL/GenBank/DDBJ whole genome shotgun (WGS) entry which is preliminary data.</text>
</comment>